<reference evidence="12" key="1">
    <citation type="submission" date="2021-10" db="EMBL/GenBank/DDBJ databases">
        <authorList>
            <person name="Piombo E."/>
        </authorList>
    </citation>
    <scope>NUCLEOTIDE SEQUENCE</scope>
</reference>
<evidence type="ECO:0000256" key="8">
    <source>
        <dbReference type="ARBA" id="ARBA00022857"/>
    </source>
</evidence>
<dbReference type="EMBL" id="CABFNQ020000748">
    <property type="protein sequence ID" value="CAH0033806.1"/>
    <property type="molecule type" value="Genomic_DNA"/>
</dbReference>
<evidence type="ECO:0000256" key="1">
    <source>
        <dbReference type="ARBA" id="ARBA00001974"/>
    </source>
</evidence>
<gene>
    <name evidence="12" type="ORF">CRHIZ90672A_00006753</name>
</gene>
<dbReference type="PANTHER" id="PTHR42877">
    <property type="entry name" value="L-ORNITHINE N(5)-MONOOXYGENASE-RELATED"/>
    <property type="match status" value="1"/>
</dbReference>
<organism evidence="12 13">
    <name type="scientific">Clonostachys rhizophaga</name>
    <dbReference type="NCBI Taxonomy" id="160324"/>
    <lineage>
        <taxon>Eukaryota</taxon>
        <taxon>Fungi</taxon>
        <taxon>Dikarya</taxon>
        <taxon>Ascomycota</taxon>
        <taxon>Pezizomycotina</taxon>
        <taxon>Sordariomycetes</taxon>
        <taxon>Hypocreomycetidae</taxon>
        <taxon>Hypocreales</taxon>
        <taxon>Bionectriaceae</taxon>
        <taxon>Clonostachys</taxon>
    </lineage>
</organism>
<keyword evidence="9" id="KW-0560">Oxidoreductase</keyword>
<evidence type="ECO:0000256" key="7">
    <source>
        <dbReference type="ARBA" id="ARBA00022827"/>
    </source>
</evidence>
<dbReference type="PANTHER" id="PTHR42877:SF5">
    <property type="entry name" value="L-ORNITHINE N(5)-MONOOXYGENASE-RELATED"/>
    <property type="match status" value="1"/>
</dbReference>
<comment type="catalytic activity">
    <reaction evidence="10">
        <text>L-ornithine + NADPH + O2 = N(5)-hydroxy-L-ornithine + NADP(+) + H2O</text>
        <dbReference type="Rhea" id="RHEA:41508"/>
        <dbReference type="ChEBI" id="CHEBI:15377"/>
        <dbReference type="ChEBI" id="CHEBI:15379"/>
        <dbReference type="ChEBI" id="CHEBI:46911"/>
        <dbReference type="ChEBI" id="CHEBI:57783"/>
        <dbReference type="ChEBI" id="CHEBI:58349"/>
        <dbReference type="ChEBI" id="CHEBI:78275"/>
        <dbReference type="EC" id="1.14.13.196"/>
    </reaction>
</comment>
<comment type="caution">
    <text evidence="12">The sequence shown here is derived from an EMBL/GenBank/DDBJ whole genome shotgun (WGS) entry which is preliminary data.</text>
</comment>
<evidence type="ECO:0000256" key="10">
    <source>
        <dbReference type="ARBA" id="ARBA00047598"/>
    </source>
</evidence>
<dbReference type="Pfam" id="PF13434">
    <property type="entry name" value="Lys_Orn_oxgnase"/>
    <property type="match status" value="1"/>
</dbReference>
<dbReference type="InterPro" id="IPR051209">
    <property type="entry name" value="FAD-bind_Monooxygenase_sf"/>
</dbReference>
<evidence type="ECO:0000313" key="13">
    <source>
        <dbReference type="Proteomes" id="UP000696573"/>
    </source>
</evidence>
<keyword evidence="7" id="KW-0274">FAD</keyword>
<dbReference type="GO" id="GO:0050661">
    <property type="term" value="F:NADP binding"/>
    <property type="evidence" value="ECO:0007669"/>
    <property type="project" value="InterPro"/>
</dbReference>
<evidence type="ECO:0000256" key="4">
    <source>
        <dbReference type="ARBA" id="ARBA00010139"/>
    </source>
</evidence>
<comment type="similarity">
    <text evidence="3">Belongs to the lysine N(6)-hydroxylase/L-ornithine N(5)-oxygenase family.</text>
</comment>
<evidence type="ECO:0000256" key="6">
    <source>
        <dbReference type="ARBA" id="ARBA00022630"/>
    </source>
</evidence>
<keyword evidence="13" id="KW-1185">Reference proteome</keyword>
<dbReference type="InterPro" id="IPR036188">
    <property type="entry name" value="FAD/NAD-bd_sf"/>
</dbReference>
<evidence type="ECO:0000256" key="11">
    <source>
        <dbReference type="ARBA" id="ARBA00049248"/>
    </source>
</evidence>
<dbReference type="GO" id="GO:0004499">
    <property type="term" value="F:N,N-dimethylaniline monooxygenase activity"/>
    <property type="evidence" value="ECO:0007669"/>
    <property type="project" value="InterPro"/>
</dbReference>
<keyword evidence="6" id="KW-0285">Flavoprotein</keyword>
<dbReference type="OrthoDB" id="74360at2759"/>
<dbReference type="InterPro" id="IPR025700">
    <property type="entry name" value="Lys/Orn_oxygenase"/>
</dbReference>
<evidence type="ECO:0000256" key="3">
    <source>
        <dbReference type="ARBA" id="ARBA00007588"/>
    </source>
</evidence>
<name>A0A9N9VZ85_9HYPO</name>
<proteinExistence type="inferred from homology"/>
<dbReference type="GO" id="GO:0050660">
    <property type="term" value="F:flavin adenine dinucleotide binding"/>
    <property type="evidence" value="ECO:0007669"/>
    <property type="project" value="InterPro"/>
</dbReference>
<evidence type="ECO:0000256" key="9">
    <source>
        <dbReference type="ARBA" id="ARBA00023002"/>
    </source>
</evidence>
<keyword evidence="8" id="KW-0521">NADP</keyword>
<dbReference type="Proteomes" id="UP000696573">
    <property type="component" value="Unassembled WGS sequence"/>
</dbReference>
<evidence type="ECO:0000256" key="5">
    <source>
        <dbReference type="ARBA" id="ARBA00012881"/>
    </source>
</evidence>
<comment type="similarity">
    <text evidence="4">Belongs to the FAD-binding monooxygenase family.</text>
</comment>
<dbReference type="Gene3D" id="3.50.50.60">
    <property type="entry name" value="FAD/NAD(P)-binding domain"/>
    <property type="match status" value="2"/>
</dbReference>
<dbReference type="Pfam" id="PF13450">
    <property type="entry name" value="NAD_binding_8"/>
    <property type="match status" value="1"/>
</dbReference>
<comment type="cofactor">
    <cofactor evidence="1">
        <name>FAD</name>
        <dbReference type="ChEBI" id="CHEBI:57692"/>
    </cofactor>
</comment>
<evidence type="ECO:0000313" key="12">
    <source>
        <dbReference type="EMBL" id="CAH0033806.1"/>
    </source>
</evidence>
<comment type="catalytic activity">
    <reaction evidence="11">
        <text>L-ornithine + NADH + O2 = N(5)-hydroxy-L-ornithine + NAD(+) + H2O</text>
        <dbReference type="Rhea" id="RHEA:41512"/>
        <dbReference type="ChEBI" id="CHEBI:15377"/>
        <dbReference type="ChEBI" id="CHEBI:15379"/>
        <dbReference type="ChEBI" id="CHEBI:46911"/>
        <dbReference type="ChEBI" id="CHEBI:57540"/>
        <dbReference type="ChEBI" id="CHEBI:57945"/>
        <dbReference type="ChEBI" id="CHEBI:78275"/>
        <dbReference type="EC" id="1.14.13.196"/>
    </reaction>
</comment>
<evidence type="ECO:0000256" key="2">
    <source>
        <dbReference type="ARBA" id="ARBA00004924"/>
    </source>
</evidence>
<comment type="pathway">
    <text evidence="2">Siderophore biosynthesis.</text>
</comment>
<dbReference type="SUPFAM" id="SSF51905">
    <property type="entry name" value="FAD/NAD(P)-binding domain"/>
    <property type="match status" value="2"/>
</dbReference>
<sequence>MDEIKPRFYNDVVIIGAGLSGINLACQLQRKLGVSDYIIYDRAQELGGAWAANKYPGCGVDIPGALYSLSWFPNPAFTKIFPSQPEILSYAHSVAQSHNVPRHIVFQREWTGAIWNEKSSTWLVNLRDLVTGDEYIHEAKMLVSAVGGYTNPKLPSIPGLDSFQGPVVHTAQWDKDYDLRGLNVAVIGNGCSASQVVPAIVDNVRSLIQFVRSPQHYVPMPYNFELGWILRTLFSHIPAVLVFIRWTIFFFLETGLLQFYNNKKGQQMREQSAVASSNYIKKTAPEKYWTMLIPGYSLGCRRRILDCQYLKTLQNPKVHLTRDSIVSVGEKSVITASGAQHDVDFLILATGFQFSQWQGDKIIGRRGVSLQQHWQEMGGIEAYKTIAVNGCPNFFYILGPNSGSGHTSVLFASECTANLVVKLARPLLLRKAAAVEVAKNAEIRYCDSVQIALRKTLFERKPAFPTSSYRRIKGLTFQKQVTDKTGWNFFNYPFSSLSMWFGTHFPDMNHWIYR</sequence>
<protein>
    <recommendedName>
        <fullName evidence="5">L-ornithine N(5)-monooxygenase [NAD(P)H]</fullName>
        <ecNumber evidence="5">1.14.13.196</ecNumber>
    </recommendedName>
</protein>
<dbReference type="AlphaFoldDB" id="A0A9N9VZ85"/>
<dbReference type="EC" id="1.14.13.196" evidence="5"/>
<accession>A0A9N9VZ85</accession>